<accession>A0A169NN46</accession>
<name>A0A169NN46_STRLU</name>
<keyword evidence="3" id="KW-1185">Reference proteome</keyword>
<dbReference type="Proteomes" id="UP000217676">
    <property type="component" value="Chromosome"/>
</dbReference>
<dbReference type="KEGG" id="slau:SLA_3773"/>
<feature type="compositionally biased region" description="Polar residues" evidence="1">
    <location>
        <begin position="87"/>
        <end position="97"/>
    </location>
</feature>
<sequence>MVSEAAGIRARTYYRNATGRELDAVLTFLAPAGRTVQVRCAIEARDEPGTCQTPMEPPEESAGTGFSAVAEFAGSGEGDSTPLLLRSGSNSVETEGS</sequence>
<evidence type="ECO:0000256" key="1">
    <source>
        <dbReference type="SAM" id="MobiDB-lite"/>
    </source>
</evidence>
<dbReference type="EMBL" id="AP017424">
    <property type="protein sequence ID" value="BAU84678.1"/>
    <property type="molecule type" value="Genomic_DNA"/>
</dbReference>
<organism evidence="2 3">
    <name type="scientific">Streptomyces laurentii</name>
    <dbReference type="NCBI Taxonomy" id="39478"/>
    <lineage>
        <taxon>Bacteria</taxon>
        <taxon>Bacillati</taxon>
        <taxon>Actinomycetota</taxon>
        <taxon>Actinomycetes</taxon>
        <taxon>Kitasatosporales</taxon>
        <taxon>Streptomycetaceae</taxon>
        <taxon>Streptomyces</taxon>
    </lineage>
</organism>
<reference evidence="2 3" key="1">
    <citation type="journal article" date="2016" name="Genome Announc.">
        <title>Complete Genome Sequence of Thiostrepton-Producing Streptomyces laurentii ATCC 31255.</title>
        <authorList>
            <person name="Doi K."/>
            <person name="Fujino Y."/>
            <person name="Nagayoshi Y."/>
            <person name="Ohshima T."/>
            <person name="Ogata S."/>
        </authorList>
    </citation>
    <scope>NUCLEOTIDE SEQUENCE [LARGE SCALE GENOMIC DNA]</scope>
    <source>
        <strain evidence="2 3">ATCC 31255</strain>
    </source>
</reference>
<evidence type="ECO:0000313" key="3">
    <source>
        <dbReference type="Proteomes" id="UP000217676"/>
    </source>
</evidence>
<dbReference type="AlphaFoldDB" id="A0A169NN46"/>
<feature type="region of interest" description="Disordered" evidence="1">
    <location>
        <begin position="72"/>
        <end position="97"/>
    </location>
</feature>
<proteinExistence type="predicted"/>
<evidence type="ECO:0000313" key="2">
    <source>
        <dbReference type="EMBL" id="BAU84678.1"/>
    </source>
</evidence>
<protein>
    <submittedName>
        <fullName evidence="2">Uncharacterized protein</fullName>
    </submittedName>
</protein>
<gene>
    <name evidence="2" type="ORF">SLA_3773</name>
</gene>